<dbReference type="Pfam" id="PF09588">
    <property type="entry name" value="YqaJ"/>
    <property type="match status" value="1"/>
</dbReference>
<dbReference type="InterPro" id="IPR017482">
    <property type="entry name" value="Lambda-type_endonuclease"/>
</dbReference>
<dbReference type="Gene3D" id="3.90.320.10">
    <property type="match status" value="1"/>
</dbReference>
<evidence type="ECO:0000313" key="2">
    <source>
        <dbReference type="EMBL" id="QHT28753.1"/>
    </source>
</evidence>
<dbReference type="NCBIfam" id="TIGR03033">
    <property type="entry name" value="phage_rel_nuc"/>
    <property type="match status" value="1"/>
</dbReference>
<name>A0A6C0EJZ1_9ZZZZ</name>
<dbReference type="InterPro" id="IPR051703">
    <property type="entry name" value="NF-kappa-B_Signaling_Reg"/>
</dbReference>
<dbReference type="InterPro" id="IPR011335">
    <property type="entry name" value="Restrct_endonuc-II-like"/>
</dbReference>
<evidence type="ECO:0000259" key="1">
    <source>
        <dbReference type="Pfam" id="PF09588"/>
    </source>
</evidence>
<reference evidence="2" key="1">
    <citation type="journal article" date="2020" name="Nature">
        <title>Giant virus diversity and host interactions through global metagenomics.</title>
        <authorList>
            <person name="Schulz F."/>
            <person name="Roux S."/>
            <person name="Paez-Espino D."/>
            <person name="Jungbluth S."/>
            <person name="Walsh D.A."/>
            <person name="Denef V.J."/>
            <person name="McMahon K.D."/>
            <person name="Konstantinidis K.T."/>
            <person name="Eloe-Fadrosh E.A."/>
            <person name="Kyrpides N.C."/>
            <person name="Woyke T."/>
        </authorList>
    </citation>
    <scope>NUCLEOTIDE SEQUENCE</scope>
    <source>
        <strain evidence="2">GVMAG-M-3300001351-8</strain>
    </source>
</reference>
<dbReference type="PANTHER" id="PTHR46609">
    <property type="entry name" value="EXONUCLEASE, PHAGE-TYPE/RECB, C-TERMINAL DOMAIN-CONTAINING PROTEIN"/>
    <property type="match status" value="1"/>
</dbReference>
<dbReference type="CDD" id="cd22343">
    <property type="entry name" value="PDDEXK_lambda_exonuclease-like"/>
    <property type="match status" value="1"/>
</dbReference>
<dbReference type="InterPro" id="IPR019080">
    <property type="entry name" value="YqaJ_viral_recombinase"/>
</dbReference>
<sequence length="385" mass="45921">MSNVTNDIIQCTADFINHFIVSSTTIDEIIEYVYGMLIEIYDKKNIYIEYIEQVISEHYSEYNTKYNFINDSLLNTERVKQLIEKPQSIQRSEEWFNQRKNSIGASELSSIFNKNPFCSYNKLLLKKAGYVEPAMSNTNIYCQHGIKYEEIVQKIYSERTHQEIIDFGSIEHEKHSFIRASPDGITPDGIMLEIKVPLSRKLYGIPPIYYWYQVQQQMEVAELNSCDFLECKIKEYCSWKSFLDDNYKGDYSKTDKDDEKGILIEYIDKDKSFNYVYPKKIKYTFKTRKEWEKIIYGEVALLKSEVLGDPTKTFSRIVSWAVDEYSCLRVYRNKWWWENNFHLMEECWNKVIYHQKNGYTELIKKKITRPKKPLNNTYNFILDSD</sequence>
<proteinExistence type="predicted"/>
<dbReference type="SUPFAM" id="SSF52980">
    <property type="entry name" value="Restriction endonuclease-like"/>
    <property type="match status" value="1"/>
</dbReference>
<protein>
    <recommendedName>
        <fullName evidence="1">YqaJ viral recombinase domain-containing protein</fullName>
    </recommendedName>
</protein>
<dbReference type="PANTHER" id="PTHR46609:SF6">
    <property type="entry name" value="EXONUCLEASE, PHAGE-TYPE_RECB, C-TERMINAL DOMAIN-CONTAINING PROTEIN-RELATED"/>
    <property type="match status" value="1"/>
</dbReference>
<accession>A0A6C0EJZ1</accession>
<dbReference type="EMBL" id="MN738864">
    <property type="protein sequence ID" value="QHT28753.1"/>
    <property type="molecule type" value="Genomic_DNA"/>
</dbReference>
<dbReference type="AlphaFoldDB" id="A0A6C0EJZ1"/>
<organism evidence="2">
    <name type="scientific">viral metagenome</name>
    <dbReference type="NCBI Taxonomy" id="1070528"/>
    <lineage>
        <taxon>unclassified sequences</taxon>
        <taxon>metagenomes</taxon>
        <taxon>organismal metagenomes</taxon>
    </lineage>
</organism>
<feature type="domain" description="YqaJ viral recombinase" evidence="1">
    <location>
        <begin position="94"/>
        <end position="223"/>
    </location>
</feature>
<dbReference type="InterPro" id="IPR011604">
    <property type="entry name" value="PDDEXK-like_dom_sf"/>
</dbReference>